<dbReference type="PROSITE" id="PS50005">
    <property type="entry name" value="TPR"/>
    <property type="match status" value="1"/>
</dbReference>
<accession>A0A7J6KSY5</accession>
<organism evidence="5 6">
    <name type="scientific">Perkinsus chesapeaki</name>
    <name type="common">Clam parasite</name>
    <name type="synonym">Perkinsus andrewsi</name>
    <dbReference type="NCBI Taxonomy" id="330153"/>
    <lineage>
        <taxon>Eukaryota</taxon>
        <taxon>Sar</taxon>
        <taxon>Alveolata</taxon>
        <taxon>Perkinsozoa</taxon>
        <taxon>Perkinsea</taxon>
        <taxon>Perkinsida</taxon>
        <taxon>Perkinsidae</taxon>
        <taxon>Perkinsus</taxon>
    </lineage>
</organism>
<dbReference type="AlphaFoldDB" id="A0A7J6KSY5"/>
<feature type="domain" description="EMC2 TPR-like" evidence="4">
    <location>
        <begin position="41"/>
        <end position="150"/>
    </location>
</feature>
<feature type="non-terminal residue" evidence="5">
    <location>
        <position position="1"/>
    </location>
</feature>
<gene>
    <name evidence="5" type="primary">EMC2</name>
    <name evidence="5" type="ORF">FOL47_001538</name>
</gene>
<dbReference type="InterPro" id="IPR039856">
    <property type="entry name" value="EMC2-like"/>
</dbReference>
<dbReference type="Proteomes" id="UP000591131">
    <property type="component" value="Unassembled WGS sequence"/>
</dbReference>
<evidence type="ECO:0000313" key="5">
    <source>
        <dbReference type="EMBL" id="KAF4649992.1"/>
    </source>
</evidence>
<protein>
    <submittedName>
        <fullName evidence="5">ER membrane complex subunit 2</fullName>
    </submittedName>
</protein>
<dbReference type="InterPro" id="IPR055217">
    <property type="entry name" value="TPR_EMC2"/>
</dbReference>
<sequence length="612" mass="66393">MAAQILEQVLLASLQAGADNWSAYCLKALKKRFPNSHRVQRLVGQCNEARGDYDGAVEEYGGIMEQASDDMVTEKRKLAAKLGEAGSCSAAGVEELSKDMANFQTDTEVWQELTMAYASQGQMQQAAFCFEEVLLAMPHSLYNIITYAELLASAGENDDARKYYCLALEHDEGHVRALWGLLTTIPADVDNKVEAKLRSMAVARLRAIYKAQPATVMGCGSSSSTYQPAERGDDLLLSDNSSGGSSEEAFQLRRQLAELGVESEERSVDVLRDIIRIVEGDSKRQELVVRRAAAVPFSSGTVWPIPPASAILVKWLGKARYRLQHAGQRPQSVGTRPSLPIAPTELPPIFTRALPAHASPQNTPRVRQKAALRGMQQRRPLASRVHTAGQQATFVDEMMSTRQREMAGQGIRLGLARQMPHNAHARTAPAVCRGGDSVATPAFGVATPGFGAGQQSGRYFPGNQTSLSQRLPEVCDSPIGELLAAGRLADEELLTDSVKGEDIAHCVVLNDATPVGDESSTAPARDPLSRAETFTVNGQTFCIGEIVKYWSASKHQWLDGRVCRVARDGRRLIIDKQLTGCMAKVEPFELIQSDEAGANLSLAAFEALEASV</sequence>
<evidence type="ECO:0000259" key="4">
    <source>
        <dbReference type="Pfam" id="PF22890"/>
    </source>
</evidence>
<dbReference type="Gene3D" id="1.25.40.10">
    <property type="entry name" value="Tetratricopeptide repeat domain"/>
    <property type="match status" value="1"/>
</dbReference>
<comment type="caution">
    <text evidence="5">The sequence shown here is derived from an EMBL/GenBank/DDBJ whole genome shotgun (WGS) entry which is preliminary data.</text>
</comment>
<keyword evidence="6" id="KW-1185">Reference proteome</keyword>
<evidence type="ECO:0000256" key="1">
    <source>
        <dbReference type="ARBA" id="ARBA00022737"/>
    </source>
</evidence>
<dbReference type="OrthoDB" id="124397at2759"/>
<evidence type="ECO:0000313" key="6">
    <source>
        <dbReference type="Proteomes" id="UP000591131"/>
    </source>
</evidence>
<dbReference type="Pfam" id="PF22890">
    <property type="entry name" value="TPR_EMC2"/>
    <property type="match status" value="1"/>
</dbReference>
<dbReference type="InterPro" id="IPR019734">
    <property type="entry name" value="TPR_rpt"/>
</dbReference>
<keyword evidence="1" id="KW-0677">Repeat</keyword>
<evidence type="ECO:0000256" key="3">
    <source>
        <dbReference type="PROSITE-ProRule" id="PRU00339"/>
    </source>
</evidence>
<dbReference type="PANTHER" id="PTHR12760">
    <property type="entry name" value="TETRATRICOPEPTIDE REPEAT PROTEIN"/>
    <property type="match status" value="1"/>
</dbReference>
<evidence type="ECO:0000256" key="2">
    <source>
        <dbReference type="ARBA" id="ARBA00022803"/>
    </source>
</evidence>
<name>A0A7J6KSY5_PERCH</name>
<dbReference type="SUPFAM" id="SSF48452">
    <property type="entry name" value="TPR-like"/>
    <property type="match status" value="1"/>
</dbReference>
<dbReference type="InterPro" id="IPR011990">
    <property type="entry name" value="TPR-like_helical_dom_sf"/>
</dbReference>
<dbReference type="EMBL" id="JAAPAO010001372">
    <property type="protein sequence ID" value="KAF4649992.1"/>
    <property type="molecule type" value="Genomic_DNA"/>
</dbReference>
<reference evidence="5 6" key="1">
    <citation type="submission" date="2020-04" db="EMBL/GenBank/DDBJ databases">
        <title>Perkinsus chesapeaki whole genome sequence.</title>
        <authorList>
            <person name="Bogema D.R."/>
        </authorList>
    </citation>
    <scope>NUCLEOTIDE SEQUENCE [LARGE SCALE GENOMIC DNA]</scope>
    <source>
        <strain evidence="5">ATCC PRA-425</strain>
    </source>
</reference>
<proteinExistence type="predicted"/>
<feature type="repeat" description="TPR" evidence="3">
    <location>
        <begin position="107"/>
        <end position="140"/>
    </location>
</feature>
<keyword evidence="2 3" id="KW-0802">TPR repeat</keyword>